<protein>
    <submittedName>
        <fullName evidence="1">Uncharacterized protein</fullName>
    </submittedName>
</protein>
<dbReference type="EMBL" id="WNXD01000002">
    <property type="protein sequence ID" value="MBB2146799.1"/>
    <property type="molecule type" value="Genomic_DNA"/>
</dbReference>
<keyword evidence="2" id="KW-1185">Reference proteome</keyword>
<evidence type="ECO:0000313" key="2">
    <source>
        <dbReference type="Proteomes" id="UP000601055"/>
    </source>
</evidence>
<reference evidence="1" key="1">
    <citation type="submission" date="2019-11" db="EMBL/GenBank/DDBJ databases">
        <title>Description of Pedobacter sp. LMG 31464T.</title>
        <authorList>
            <person name="Carlier A."/>
            <person name="Qi S."/>
            <person name="Vandamme P."/>
        </authorList>
    </citation>
    <scope>NUCLEOTIDE SEQUENCE</scope>
    <source>
        <strain evidence="1">LMG 31464</strain>
    </source>
</reference>
<sequence>MFVSKKNMILTHRQFREQITEISNILLEEGRTNLVLRKHRKDKIIADKEYYKNWYDGCFIDFPLHTIARYDEIFTSDSFILNYKMHFFLAQQVRDSKEKDEILNFVEAYDEESARCDLDDFIDERLMNFIHYFKEAISLLKKGSYFSHIKDTNVIIRNLLSYYQQVKLDEGIQISFFPGVKLPFKISSIMLDILIAILTDKLQMLEQEYVVDKPAIVNLVPEEFKINWLGSQKDFAELLVELETRNFISYPDGESYASKARRLAGIFDFSASQRNSGSNISGNLTTNLKPTYNVDNGRNEYFFEKEKYKRKFDKIPINLTFKKV</sequence>
<dbReference type="Proteomes" id="UP000601055">
    <property type="component" value="Unassembled WGS sequence"/>
</dbReference>
<name>A0A923E3F8_9SPHI</name>
<gene>
    <name evidence="1" type="ORF">GM921_14950</name>
</gene>
<dbReference type="AlphaFoldDB" id="A0A923E3F8"/>
<accession>A0A923E3F8</accession>
<evidence type="ECO:0000313" key="1">
    <source>
        <dbReference type="EMBL" id="MBB2146799.1"/>
    </source>
</evidence>
<organism evidence="1 2">
    <name type="scientific">Pedobacter planticolens</name>
    <dbReference type="NCBI Taxonomy" id="2679964"/>
    <lineage>
        <taxon>Bacteria</taxon>
        <taxon>Pseudomonadati</taxon>
        <taxon>Bacteroidota</taxon>
        <taxon>Sphingobacteriia</taxon>
        <taxon>Sphingobacteriales</taxon>
        <taxon>Sphingobacteriaceae</taxon>
        <taxon>Pedobacter</taxon>
    </lineage>
</organism>
<proteinExistence type="predicted"/>
<comment type="caution">
    <text evidence="1">The sequence shown here is derived from an EMBL/GenBank/DDBJ whole genome shotgun (WGS) entry which is preliminary data.</text>
</comment>